<dbReference type="EMBL" id="ML003336">
    <property type="protein sequence ID" value="RKP34158.1"/>
    <property type="molecule type" value="Genomic_DNA"/>
</dbReference>
<feature type="region of interest" description="Disordered" evidence="1">
    <location>
        <begin position="1"/>
        <end position="106"/>
    </location>
</feature>
<feature type="region of interest" description="Disordered" evidence="1">
    <location>
        <begin position="769"/>
        <end position="875"/>
    </location>
</feature>
<feature type="compositionally biased region" description="Low complexity" evidence="1">
    <location>
        <begin position="865"/>
        <end position="875"/>
    </location>
</feature>
<evidence type="ECO:0000256" key="1">
    <source>
        <dbReference type="SAM" id="MobiDB-lite"/>
    </source>
</evidence>
<feature type="region of interest" description="Disordered" evidence="1">
    <location>
        <begin position="695"/>
        <end position="755"/>
    </location>
</feature>
<evidence type="ECO:0000313" key="2">
    <source>
        <dbReference type="EMBL" id="RKP34158.1"/>
    </source>
</evidence>
<feature type="compositionally biased region" description="Polar residues" evidence="1">
    <location>
        <begin position="500"/>
        <end position="515"/>
    </location>
</feature>
<feature type="region of interest" description="Disordered" evidence="1">
    <location>
        <begin position="122"/>
        <end position="141"/>
    </location>
</feature>
<feature type="compositionally biased region" description="Low complexity" evidence="1">
    <location>
        <begin position="1"/>
        <end position="25"/>
    </location>
</feature>
<feature type="region of interest" description="Disordered" evidence="1">
    <location>
        <begin position="401"/>
        <end position="561"/>
    </location>
</feature>
<accession>A0A4P9ZM16</accession>
<gene>
    <name evidence="2" type="ORF">BJ085DRAFT_27681</name>
</gene>
<name>A0A4P9ZM16_9FUNG</name>
<feature type="compositionally biased region" description="Polar residues" evidence="1">
    <location>
        <begin position="836"/>
        <end position="845"/>
    </location>
</feature>
<feature type="compositionally biased region" description="Low complexity" evidence="1">
    <location>
        <begin position="531"/>
        <end position="548"/>
    </location>
</feature>
<protein>
    <submittedName>
        <fullName evidence="2">Uncharacterized protein</fullName>
    </submittedName>
</protein>
<feature type="compositionally biased region" description="Pro residues" evidence="1">
    <location>
        <begin position="811"/>
        <end position="821"/>
    </location>
</feature>
<proteinExistence type="predicted"/>
<feature type="compositionally biased region" description="Polar residues" evidence="1">
    <location>
        <begin position="413"/>
        <end position="427"/>
    </location>
</feature>
<dbReference type="AlphaFoldDB" id="A0A4P9ZM16"/>
<organism evidence="2 3">
    <name type="scientific">Dimargaris cristalligena</name>
    <dbReference type="NCBI Taxonomy" id="215637"/>
    <lineage>
        <taxon>Eukaryota</taxon>
        <taxon>Fungi</taxon>
        <taxon>Fungi incertae sedis</taxon>
        <taxon>Zoopagomycota</taxon>
        <taxon>Kickxellomycotina</taxon>
        <taxon>Dimargaritomycetes</taxon>
        <taxon>Dimargaritales</taxon>
        <taxon>Dimargaritaceae</taxon>
        <taxon>Dimargaris</taxon>
    </lineage>
</organism>
<sequence>MAEPSSPSSKSRAWSPSSPSSTSRHPPVPASSLRPPSLFDFPAASPLSSTTMFTPSPTHNAATLPRSNRDHIAANGTGDPAERVRLQHLADQPGKHHRQSRSFSHSNHKLSDLMVPPQSPLGAQAEEAKSGHARIGSKASPTGRLRSITAVNSSPVELAKISTTLATSITTLRDESISPKSADGPMAERSLSSDALSATATLSVPEFIVPRTAALAAAAPGGSASTLGRSRTWKLSNSLKNASAQPGGINALGKGPAGVSADVMALKTTPMDGTMSLGRSNRLAHATASQNGDSSSPNALQPYSSSVLSASTANFATEPLSAMTTGLGGKSVSANTSPTDAAVSGEKWVLVRNFTKYDSRKTSATAAAAATAVVAAAVEAGTPPPASVGDLLDIEAVHHHRHHHPPRGPIDTSVASGQPPIHQTRSNPVVLPTMTKPATAGTSEIFAPLDDMTGDELTSPISASLEIPPRISSASLGNGGGSSSTTKDNSGGGLPPSIHQLIQPTRKSSNQSGMISTVSSSSPFPSPSPSPLASTTSTSAAVAAAATTTHHHATGGNGSSGGGLSIQFLEDALARLPKLSREGSRGGDISQRLSTPSLEGLIQRVQNIAGGSNQHLHYIGNTGTAIGPSGFAANSQVQALDSMELADVITQSRKRLQYYRRLWQEVTEPDSDLTRWLQAQPTTTMPVTMATTTTFGKRSATPPTIINTGLRKLPLVKSSSSTPTTPLTTPPALDRSASASSSGGHTHGNGSSLFLSPKSRELIDQILNQGGGQVDSTGSKMPTGSASGPAAKPLTLSLSSSSSSSLSPSPSETPSPRPSGPGPATHPMVNYAASLSPPNLSSTGNIHEGSRNRSGSGNGNGGLPLSTSSRSATSLSSLTNGNLLHLPAANHGGAGDPRFRSYESISHSEVDSVDTNNFGGYFGSDPNLPLGTISNPLATEFGGKRGGSASAGSGNSAAITAALAVAVVAVIRGLEEGEG</sequence>
<keyword evidence="3" id="KW-1185">Reference proteome</keyword>
<dbReference type="Proteomes" id="UP000268162">
    <property type="component" value="Unassembled WGS sequence"/>
</dbReference>
<feature type="compositionally biased region" description="Polar residues" evidence="1">
    <location>
        <begin position="46"/>
        <end position="61"/>
    </location>
</feature>
<feature type="compositionally biased region" description="Low complexity" evidence="1">
    <location>
        <begin position="718"/>
        <end position="752"/>
    </location>
</feature>
<evidence type="ECO:0000313" key="3">
    <source>
        <dbReference type="Proteomes" id="UP000268162"/>
    </source>
</evidence>
<feature type="compositionally biased region" description="Polar residues" evidence="1">
    <location>
        <begin position="774"/>
        <end position="786"/>
    </location>
</feature>
<feature type="compositionally biased region" description="Low complexity" evidence="1">
    <location>
        <begin position="793"/>
        <end position="810"/>
    </location>
</feature>
<reference evidence="3" key="1">
    <citation type="journal article" date="2018" name="Nat. Microbiol.">
        <title>Leveraging single-cell genomics to expand the fungal tree of life.</title>
        <authorList>
            <person name="Ahrendt S.R."/>
            <person name="Quandt C.A."/>
            <person name="Ciobanu D."/>
            <person name="Clum A."/>
            <person name="Salamov A."/>
            <person name="Andreopoulos B."/>
            <person name="Cheng J.F."/>
            <person name="Woyke T."/>
            <person name="Pelin A."/>
            <person name="Henrissat B."/>
            <person name="Reynolds N.K."/>
            <person name="Benny G.L."/>
            <person name="Smith M.E."/>
            <person name="James T.Y."/>
            <person name="Grigoriev I.V."/>
        </authorList>
    </citation>
    <scope>NUCLEOTIDE SEQUENCE [LARGE SCALE GENOMIC DNA]</scope>
    <source>
        <strain evidence="3">RSA 468</strain>
    </source>
</reference>